<organism evidence="2 3">
    <name type="scientific">Linum trigynum</name>
    <dbReference type="NCBI Taxonomy" id="586398"/>
    <lineage>
        <taxon>Eukaryota</taxon>
        <taxon>Viridiplantae</taxon>
        <taxon>Streptophyta</taxon>
        <taxon>Embryophyta</taxon>
        <taxon>Tracheophyta</taxon>
        <taxon>Spermatophyta</taxon>
        <taxon>Magnoliopsida</taxon>
        <taxon>eudicotyledons</taxon>
        <taxon>Gunneridae</taxon>
        <taxon>Pentapetalae</taxon>
        <taxon>rosids</taxon>
        <taxon>fabids</taxon>
        <taxon>Malpighiales</taxon>
        <taxon>Linaceae</taxon>
        <taxon>Linum</taxon>
    </lineage>
</organism>
<protein>
    <submittedName>
        <fullName evidence="2">Uncharacterized protein</fullName>
    </submittedName>
</protein>
<evidence type="ECO:0000313" key="3">
    <source>
        <dbReference type="Proteomes" id="UP001497516"/>
    </source>
</evidence>
<reference evidence="2 3" key="1">
    <citation type="submission" date="2024-04" db="EMBL/GenBank/DDBJ databases">
        <authorList>
            <person name="Fracassetti M."/>
        </authorList>
    </citation>
    <scope>NUCLEOTIDE SEQUENCE [LARGE SCALE GENOMIC DNA]</scope>
</reference>
<feature type="region of interest" description="Disordered" evidence="1">
    <location>
        <begin position="1"/>
        <end position="76"/>
    </location>
</feature>
<proteinExistence type="predicted"/>
<evidence type="ECO:0000256" key="1">
    <source>
        <dbReference type="SAM" id="MobiDB-lite"/>
    </source>
</evidence>
<sequence>MIETTVAARRSLVTSPLRGHCHRQSGRERGSHQPERRDVEEISSTNPPRADRPSAPCHTTKGIPNNSMEWLTKEEKGRRSSVFELFRIASDAKGCNSEPPRSAR</sequence>
<accession>A0AAV2DBP8</accession>
<dbReference type="EMBL" id="OZ034815">
    <property type="protein sequence ID" value="CAL1371318.1"/>
    <property type="molecule type" value="Genomic_DNA"/>
</dbReference>
<name>A0AAV2DBP8_9ROSI</name>
<dbReference type="AlphaFoldDB" id="A0AAV2DBP8"/>
<keyword evidence="3" id="KW-1185">Reference proteome</keyword>
<evidence type="ECO:0000313" key="2">
    <source>
        <dbReference type="EMBL" id="CAL1371318.1"/>
    </source>
</evidence>
<feature type="compositionally biased region" description="Basic and acidic residues" evidence="1">
    <location>
        <begin position="25"/>
        <end position="40"/>
    </location>
</feature>
<gene>
    <name evidence="2" type="ORF">LTRI10_LOCUS13391</name>
</gene>
<dbReference type="Proteomes" id="UP001497516">
    <property type="component" value="Chromosome 2"/>
</dbReference>